<keyword evidence="2" id="KW-1185">Reference proteome</keyword>
<dbReference type="OrthoDB" id="2324348at2759"/>
<organism evidence="1 2">
    <name type="scientific">Glomus cerebriforme</name>
    <dbReference type="NCBI Taxonomy" id="658196"/>
    <lineage>
        <taxon>Eukaryota</taxon>
        <taxon>Fungi</taxon>
        <taxon>Fungi incertae sedis</taxon>
        <taxon>Mucoromycota</taxon>
        <taxon>Glomeromycotina</taxon>
        <taxon>Glomeromycetes</taxon>
        <taxon>Glomerales</taxon>
        <taxon>Glomeraceae</taxon>
        <taxon>Glomus</taxon>
    </lineage>
</organism>
<dbReference type="Gene3D" id="3.80.10.10">
    <property type="entry name" value="Ribonuclease Inhibitor"/>
    <property type="match status" value="1"/>
</dbReference>
<name>A0A397TLV0_9GLOM</name>
<dbReference type="EMBL" id="QKYT01000009">
    <property type="protein sequence ID" value="RIA98932.1"/>
    <property type="molecule type" value="Genomic_DNA"/>
</dbReference>
<dbReference type="Proteomes" id="UP000265703">
    <property type="component" value="Unassembled WGS sequence"/>
</dbReference>
<dbReference type="SUPFAM" id="SSF52047">
    <property type="entry name" value="RNI-like"/>
    <property type="match status" value="1"/>
</dbReference>
<dbReference type="InterPro" id="IPR032675">
    <property type="entry name" value="LRR_dom_sf"/>
</dbReference>
<gene>
    <name evidence="1" type="ORF">C1645_812103</name>
</gene>
<comment type="caution">
    <text evidence="1">The sequence shown here is derived from an EMBL/GenBank/DDBJ whole genome shotgun (WGS) entry which is preliminary data.</text>
</comment>
<evidence type="ECO:0000313" key="2">
    <source>
        <dbReference type="Proteomes" id="UP000265703"/>
    </source>
</evidence>
<evidence type="ECO:0000313" key="1">
    <source>
        <dbReference type="EMBL" id="RIA98932.1"/>
    </source>
</evidence>
<reference evidence="1 2" key="1">
    <citation type="submission" date="2018-06" db="EMBL/GenBank/DDBJ databases">
        <title>Comparative genomics reveals the genomic features of Rhizophagus irregularis, R. cerebriforme, R. diaphanum and Gigaspora rosea, and their symbiotic lifestyle signature.</title>
        <authorList>
            <person name="Morin E."/>
            <person name="San Clemente H."/>
            <person name="Chen E.C.H."/>
            <person name="De La Providencia I."/>
            <person name="Hainaut M."/>
            <person name="Kuo A."/>
            <person name="Kohler A."/>
            <person name="Murat C."/>
            <person name="Tang N."/>
            <person name="Roy S."/>
            <person name="Loubradou J."/>
            <person name="Henrissat B."/>
            <person name="Grigoriev I.V."/>
            <person name="Corradi N."/>
            <person name="Roux C."/>
            <person name="Martin F.M."/>
        </authorList>
    </citation>
    <scope>NUCLEOTIDE SEQUENCE [LARGE SCALE GENOMIC DNA]</scope>
    <source>
        <strain evidence="1 2">DAOM 227022</strain>
    </source>
</reference>
<proteinExistence type="predicted"/>
<dbReference type="AlphaFoldDB" id="A0A397TLV0"/>
<evidence type="ECO:0008006" key="3">
    <source>
        <dbReference type="Google" id="ProtNLM"/>
    </source>
</evidence>
<accession>A0A397TLV0</accession>
<protein>
    <recommendedName>
        <fullName evidence="3">F-box domain-containing protein</fullName>
    </recommendedName>
</protein>
<sequence length="493" mass="58454">MSYYLTQDCLIMIFNELRDDLSSLYSCILVNRFWCRIAMPILWKTPFEINPFEFDNGKSPLHYKLYNVMISLLPTSSKQLLLKNNIEITYHKFSDQPFFNYISFISQISSVFIKNMTQNLINEEIDKFNKFQREYKQNLLEQEFYKLFIKNCKDIKYFYWQTLQPISQYEGALNCFSKLHTLSIEFQIVTTTALFGMAQICQNIEELNIFECYGDNSGLINFIDIQKNLKSLSLSFKDSKNQSIQLSEVIERKASTLKKLIIEPYIISILPKFLPSLINLQCLELNNYGGIDEMDIFREEKWNEYLTKSSFPNLQNLKTSFLPYPRECDLIERSNGNILEIEMFRSIYNQDSSYTEKLIKTIAKNCPKINKLTIDAELENLNGIKEIFLNCRQLKKINLSIRNDEELNCDELLKILIDYSPKSLYEFSFCENLIFTIEGLNNFFENWRGRKPLVFNKYSYRIGYFTNDHRMIVKKYLEEGVIKKTNPKFLYLV</sequence>